<dbReference type="InterPro" id="IPR012337">
    <property type="entry name" value="RNaseH-like_sf"/>
</dbReference>
<dbReference type="Pfam" id="PF13565">
    <property type="entry name" value="HTH_32"/>
    <property type="match status" value="1"/>
</dbReference>
<dbReference type="GO" id="GO:0015074">
    <property type="term" value="P:DNA integration"/>
    <property type="evidence" value="ECO:0007669"/>
    <property type="project" value="InterPro"/>
</dbReference>
<accession>A0A5K7ZGH2</accession>
<dbReference type="SUPFAM" id="SSF53098">
    <property type="entry name" value="Ribonuclease H-like"/>
    <property type="match status" value="1"/>
</dbReference>
<dbReference type="EMBL" id="AP021876">
    <property type="protein sequence ID" value="BBO85873.1"/>
    <property type="molecule type" value="Genomic_DNA"/>
</dbReference>
<evidence type="ECO:0000313" key="2">
    <source>
        <dbReference type="EMBL" id="BBO80434.1"/>
    </source>
</evidence>
<evidence type="ECO:0000313" key="6">
    <source>
        <dbReference type="Proteomes" id="UP000425960"/>
    </source>
</evidence>
<evidence type="ECO:0000259" key="1">
    <source>
        <dbReference type="PROSITE" id="PS50994"/>
    </source>
</evidence>
<dbReference type="InterPro" id="IPR036397">
    <property type="entry name" value="RNaseH_sf"/>
</dbReference>
<dbReference type="Gene3D" id="3.30.420.10">
    <property type="entry name" value="Ribonuclease H-like superfamily/Ribonuclease H"/>
    <property type="match status" value="1"/>
</dbReference>
<dbReference type="EMBL" id="AP021876">
    <property type="protein sequence ID" value="BBO83389.1"/>
    <property type="molecule type" value="Genomic_DNA"/>
</dbReference>
<dbReference type="AlphaFoldDB" id="A0A5K7ZGH2"/>
<dbReference type="Pfam" id="PF00665">
    <property type="entry name" value="rve"/>
    <property type="match status" value="1"/>
</dbReference>
<dbReference type="KEGG" id="dov:DSCO28_10000"/>
<protein>
    <submittedName>
        <fullName evidence="2">Transposase</fullName>
    </submittedName>
</protein>
<evidence type="ECO:0000313" key="4">
    <source>
        <dbReference type="EMBL" id="BBO85873.1"/>
    </source>
</evidence>
<evidence type="ECO:0000313" key="3">
    <source>
        <dbReference type="EMBL" id="BBO83389.1"/>
    </source>
</evidence>
<dbReference type="Proteomes" id="UP000425960">
    <property type="component" value="Chromosome"/>
</dbReference>
<dbReference type="PANTHER" id="PTHR35004">
    <property type="entry name" value="TRANSPOSASE RV3428C-RELATED"/>
    <property type="match status" value="1"/>
</dbReference>
<organism evidence="2 6">
    <name type="scientific">Desulfosarcina ovata subsp. sediminis</name>
    <dbReference type="NCBI Taxonomy" id="885957"/>
    <lineage>
        <taxon>Bacteria</taxon>
        <taxon>Pseudomonadati</taxon>
        <taxon>Thermodesulfobacteriota</taxon>
        <taxon>Desulfobacteria</taxon>
        <taxon>Desulfobacterales</taxon>
        <taxon>Desulfosarcinaceae</taxon>
        <taxon>Desulfosarcina</taxon>
    </lineage>
</organism>
<proteinExistence type="predicted"/>
<dbReference type="RefSeq" id="WP_155321396.1">
    <property type="nucleotide sequence ID" value="NZ_AP021876.1"/>
</dbReference>
<dbReference type="KEGG" id="dov:DSCO28_39550"/>
<dbReference type="EMBL" id="AP021876">
    <property type="protein sequence ID" value="BBO80434.1"/>
    <property type="molecule type" value="Genomic_DNA"/>
</dbReference>
<dbReference type="PANTHER" id="PTHR35004:SF6">
    <property type="entry name" value="TRANSPOSASE"/>
    <property type="match status" value="1"/>
</dbReference>
<evidence type="ECO:0000313" key="5">
    <source>
        <dbReference type="EMBL" id="BBO86273.1"/>
    </source>
</evidence>
<dbReference type="KEGG" id="dov:DSCO28_64390"/>
<dbReference type="GO" id="GO:0003676">
    <property type="term" value="F:nucleic acid binding"/>
    <property type="evidence" value="ECO:0007669"/>
    <property type="project" value="InterPro"/>
</dbReference>
<dbReference type="PROSITE" id="PS50994">
    <property type="entry name" value="INTEGRASE"/>
    <property type="match status" value="1"/>
</dbReference>
<reference evidence="2 6" key="1">
    <citation type="submission" date="2019-11" db="EMBL/GenBank/DDBJ databases">
        <title>Comparative genomics of hydrocarbon-degrading Desulfosarcina strains.</title>
        <authorList>
            <person name="Watanabe M."/>
            <person name="Kojima H."/>
            <person name="Fukui M."/>
        </authorList>
    </citation>
    <scope>NUCLEOTIDE SEQUENCE [LARGE SCALE GENOMIC DNA]</scope>
    <source>
        <strain evidence="2 6">28bB2T</strain>
    </source>
</reference>
<dbReference type="KEGG" id="dov:DSCO28_68390"/>
<feature type="domain" description="Integrase catalytic" evidence="1">
    <location>
        <begin position="148"/>
        <end position="317"/>
    </location>
</feature>
<name>A0A5K7ZGH2_9BACT</name>
<dbReference type="InterPro" id="IPR001584">
    <property type="entry name" value="Integrase_cat-core"/>
</dbReference>
<gene>
    <name evidence="2" type="ORF">DSCO28_10000</name>
    <name evidence="3" type="ORF">DSCO28_39550</name>
    <name evidence="4" type="ORF">DSCO28_64390</name>
    <name evidence="5" type="ORF">DSCO28_68390</name>
</gene>
<sequence>MEDDRQMDLALWRYGIISPLLHRDANDLQLWEMLTVISANHYIHPHDGRHITMSAEAIRKWLYRFNHGGLSALGNKQRSDKGTHDVPAPLANEMFELRLAHPRWTLSLMLRELVERQLWDETRPSRSTLYRFARNNNLMRDPQLNTVEVVRPFEFDKFGQMWTGDFMHGPKLYEGKKKRKSYLHVIIDDCTRYVVSGRFYSAESTQSLIIELMAAIRRHGIPHRLYTDNGSAYNSRHLKIVCANLSMQQPHTPPGRPQGRSKVERFFRTVRDQFLAKQRYKTFDEINTAFTLYLNDYHRRIHSTLECSPMQKRLGVESVCQMVPEVADIESLFRLKRRCRVYNDGTIRLRKQAFEVPGCLPGGRVTIYYMPWDLSRIYYGDDLKLAKPVDLIANAHRFDNANFAHTKEKDNDTE</sequence>
<dbReference type="EMBL" id="AP021876">
    <property type="protein sequence ID" value="BBO86273.1"/>
    <property type="molecule type" value="Genomic_DNA"/>
</dbReference>